<dbReference type="Proteomes" id="UP000729357">
    <property type="component" value="Unassembled WGS sequence"/>
</dbReference>
<evidence type="ECO:0000256" key="3">
    <source>
        <dbReference type="ARBA" id="ARBA00022989"/>
    </source>
</evidence>
<proteinExistence type="inferred from homology"/>
<keyword evidence="2 6" id="KW-0812">Transmembrane</keyword>
<dbReference type="InterPro" id="IPR013901">
    <property type="entry name" value="Anthrone_oxy"/>
</dbReference>
<evidence type="ECO:0000256" key="5">
    <source>
        <dbReference type="ARBA" id="ARBA00034313"/>
    </source>
</evidence>
<dbReference type="PANTHER" id="PTHR35042">
    <property type="entry name" value="ANTHRONE OXYGENASE ENCC"/>
    <property type="match status" value="1"/>
</dbReference>
<keyword evidence="8" id="KW-1185">Reference proteome</keyword>
<sequence>MSSINTIAKVVGLTSAAWLSANPGNISALSVISIPAVVNIKQDSSLSNAHAVRLWQQNYQRGASQNPPIALGAAASLGFLAWSLRNLRTPTSIGLRPSALFAAAVVSTMAILPFTIVFMRATNNKLLALAAKAKKDEMSVTETEDVEGLLERWAALNRLRGVLPMVGAVCACVAVIS</sequence>
<reference evidence="7" key="2">
    <citation type="submission" date="2021-08" db="EMBL/GenBank/DDBJ databases">
        <authorList>
            <person name="Gostincar C."/>
            <person name="Sun X."/>
            <person name="Song Z."/>
            <person name="Gunde-Cimerman N."/>
        </authorList>
    </citation>
    <scope>NUCLEOTIDE SEQUENCE</scope>
    <source>
        <strain evidence="7">EXF-9298</strain>
    </source>
</reference>
<keyword evidence="3 6" id="KW-1133">Transmembrane helix</keyword>
<name>A0A9P8JMR6_AURME</name>
<accession>A0A9P8JMR6</accession>
<comment type="similarity">
    <text evidence="5">Belongs to the anthrone oxygenase family.</text>
</comment>
<evidence type="ECO:0000256" key="2">
    <source>
        <dbReference type="ARBA" id="ARBA00022692"/>
    </source>
</evidence>
<evidence type="ECO:0008006" key="9">
    <source>
        <dbReference type="Google" id="ProtNLM"/>
    </source>
</evidence>
<evidence type="ECO:0000256" key="6">
    <source>
        <dbReference type="SAM" id="Phobius"/>
    </source>
</evidence>
<dbReference type="Pfam" id="PF08592">
    <property type="entry name" value="Anthrone_oxy"/>
    <property type="match status" value="1"/>
</dbReference>
<evidence type="ECO:0000256" key="1">
    <source>
        <dbReference type="ARBA" id="ARBA00004141"/>
    </source>
</evidence>
<feature type="transmembrane region" description="Helical" evidence="6">
    <location>
        <begin position="99"/>
        <end position="119"/>
    </location>
</feature>
<feature type="transmembrane region" description="Helical" evidence="6">
    <location>
        <begin position="69"/>
        <end position="87"/>
    </location>
</feature>
<feature type="non-terminal residue" evidence="7">
    <location>
        <position position="1"/>
    </location>
</feature>
<protein>
    <recommendedName>
        <fullName evidence="9">DUF1772-domain-containing protein</fullName>
    </recommendedName>
</protein>
<evidence type="ECO:0000256" key="4">
    <source>
        <dbReference type="ARBA" id="ARBA00023136"/>
    </source>
</evidence>
<reference evidence="7" key="1">
    <citation type="journal article" date="2021" name="J Fungi (Basel)">
        <title>Virulence traits and population genomics of the black yeast Aureobasidium melanogenum.</title>
        <authorList>
            <person name="Cernosa A."/>
            <person name="Sun X."/>
            <person name="Gostincar C."/>
            <person name="Fang C."/>
            <person name="Gunde-Cimerman N."/>
            <person name="Song Z."/>
        </authorList>
    </citation>
    <scope>NUCLEOTIDE SEQUENCE</scope>
    <source>
        <strain evidence="7">EXF-9298</strain>
    </source>
</reference>
<evidence type="ECO:0000313" key="7">
    <source>
        <dbReference type="EMBL" id="KAG9967955.1"/>
    </source>
</evidence>
<dbReference type="GO" id="GO:0016020">
    <property type="term" value="C:membrane"/>
    <property type="evidence" value="ECO:0007669"/>
    <property type="project" value="UniProtKB-SubCell"/>
</dbReference>
<evidence type="ECO:0000313" key="8">
    <source>
        <dbReference type="Proteomes" id="UP000729357"/>
    </source>
</evidence>
<organism evidence="7 8">
    <name type="scientific">Aureobasidium melanogenum</name>
    <name type="common">Aureobasidium pullulans var. melanogenum</name>
    <dbReference type="NCBI Taxonomy" id="46634"/>
    <lineage>
        <taxon>Eukaryota</taxon>
        <taxon>Fungi</taxon>
        <taxon>Dikarya</taxon>
        <taxon>Ascomycota</taxon>
        <taxon>Pezizomycotina</taxon>
        <taxon>Dothideomycetes</taxon>
        <taxon>Dothideomycetidae</taxon>
        <taxon>Dothideales</taxon>
        <taxon>Saccotheciaceae</taxon>
        <taxon>Aureobasidium</taxon>
    </lineage>
</organism>
<dbReference type="AlphaFoldDB" id="A0A9P8JMR6"/>
<gene>
    <name evidence="7" type="ORF">KCU98_g16049</name>
</gene>
<dbReference type="EMBL" id="JAHFXS010003554">
    <property type="protein sequence ID" value="KAG9967955.1"/>
    <property type="molecule type" value="Genomic_DNA"/>
</dbReference>
<comment type="subcellular location">
    <subcellularLocation>
        <location evidence="1">Membrane</location>
        <topology evidence="1">Multi-pass membrane protein</topology>
    </subcellularLocation>
</comment>
<keyword evidence="4 6" id="KW-0472">Membrane</keyword>
<comment type="caution">
    <text evidence="7">The sequence shown here is derived from an EMBL/GenBank/DDBJ whole genome shotgun (WGS) entry which is preliminary data.</text>
</comment>
<dbReference type="PANTHER" id="PTHR35042:SF1">
    <property type="entry name" value="DUF1772-DOMAIN-CONTAINING PROTEIN"/>
    <property type="match status" value="1"/>
</dbReference>